<comment type="caution">
    <text evidence="2">The sequence shown here is derived from an EMBL/GenBank/DDBJ whole genome shotgun (WGS) entry which is preliminary data.</text>
</comment>
<protein>
    <submittedName>
        <fullName evidence="2">Uncharacterized protein</fullName>
    </submittedName>
</protein>
<proteinExistence type="predicted"/>
<gene>
    <name evidence="2" type="ORF">AMQ22_02161</name>
</gene>
<feature type="coiled-coil region" evidence="1">
    <location>
        <begin position="16"/>
        <end position="43"/>
    </location>
</feature>
<dbReference type="Proteomes" id="UP000075398">
    <property type="component" value="Unassembled WGS sequence"/>
</dbReference>
<sequence length="104" mass="12457">MNFLFDEDKKKGSYEVETLKDSIRRIKNNLDIIYREIEEIERRVFNETDLFEIRENNHDDFVKNAINRKRPTRMDKEVSSFEADDGPRSFGANDFAKKLEEYDG</sequence>
<evidence type="ECO:0000256" key="1">
    <source>
        <dbReference type="SAM" id="Coils"/>
    </source>
</evidence>
<dbReference type="AlphaFoldDB" id="A0A150IMN9"/>
<reference evidence="2 3" key="1">
    <citation type="journal article" date="2016" name="ISME J.">
        <title>Chasing the elusive Euryarchaeota class WSA2: genomes reveal a uniquely fastidious methyl-reducing methanogen.</title>
        <authorList>
            <person name="Nobu M.K."/>
            <person name="Narihiro T."/>
            <person name="Kuroda K."/>
            <person name="Mei R."/>
            <person name="Liu W.T."/>
        </authorList>
    </citation>
    <scope>NUCLEOTIDE SEQUENCE [LARGE SCALE GENOMIC DNA]</scope>
    <source>
        <strain evidence="2">U1lsi0528_Bin055</strain>
    </source>
</reference>
<organism evidence="2 3">
    <name type="scientific">Candidatus Methanofastidiosum methylothiophilum</name>
    <dbReference type="NCBI Taxonomy" id="1705564"/>
    <lineage>
        <taxon>Archaea</taxon>
        <taxon>Methanobacteriati</taxon>
        <taxon>Methanobacteriota</taxon>
        <taxon>Stenosarchaea group</taxon>
        <taxon>Candidatus Methanofastidiosia</taxon>
        <taxon>Candidatus Methanofastidiosales</taxon>
        <taxon>Candidatus Methanofastidiosaceae</taxon>
        <taxon>Candidatus Methanofastidiosum</taxon>
    </lineage>
</organism>
<accession>A0A150IMN9</accession>
<dbReference type="EMBL" id="LNGC01000213">
    <property type="protein sequence ID" value="KYC46296.1"/>
    <property type="molecule type" value="Genomic_DNA"/>
</dbReference>
<evidence type="ECO:0000313" key="2">
    <source>
        <dbReference type="EMBL" id="KYC46296.1"/>
    </source>
</evidence>
<evidence type="ECO:0000313" key="3">
    <source>
        <dbReference type="Proteomes" id="UP000075398"/>
    </source>
</evidence>
<name>A0A150IMN9_9EURY</name>
<keyword evidence="1" id="KW-0175">Coiled coil</keyword>